<evidence type="ECO:0000256" key="1">
    <source>
        <dbReference type="ARBA" id="ARBA00008645"/>
    </source>
</evidence>
<proteinExistence type="inferred from homology"/>
<dbReference type="InParanoid" id="A0A7J7E2G4"/>
<comment type="caution">
    <text evidence="2">The sequence shown here is derived from an EMBL/GenBank/DDBJ whole genome shotgun (WGS) entry which is preliminary data.</text>
</comment>
<sequence length="90" mass="10050">MRPDRACSVAKTILTFDIRDMLPLVTCPCRILQSKYDFAVPLPASEYLHQHLGGESVVEIMPSNGHLPQLSSPDVVIPIILKHIRRNFAA</sequence>
<keyword evidence="3" id="KW-1185">Reference proteome</keyword>
<dbReference type="Gene3D" id="3.40.50.1820">
    <property type="entry name" value="alpha/beta hydrolase"/>
    <property type="match status" value="1"/>
</dbReference>
<dbReference type="SUPFAM" id="SSF53474">
    <property type="entry name" value="alpha/beta-Hydrolases"/>
    <property type="match status" value="1"/>
</dbReference>
<comment type="similarity">
    <text evidence="1">Belongs to the AB hydrolase superfamily.</text>
</comment>
<dbReference type="InterPro" id="IPR029058">
    <property type="entry name" value="AB_hydrolase_fold"/>
</dbReference>
<reference evidence="2 3" key="1">
    <citation type="journal article" date="2020" name="Nat. Commun.">
        <title>Genome of Tripterygium wilfordii and identification of cytochrome P450 involved in triptolide biosynthesis.</title>
        <authorList>
            <person name="Tu L."/>
            <person name="Su P."/>
            <person name="Zhang Z."/>
            <person name="Gao L."/>
            <person name="Wang J."/>
            <person name="Hu T."/>
            <person name="Zhou J."/>
            <person name="Zhang Y."/>
            <person name="Zhao Y."/>
            <person name="Liu Y."/>
            <person name="Song Y."/>
            <person name="Tong Y."/>
            <person name="Lu Y."/>
            <person name="Yang J."/>
            <person name="Xu C."/>
            <person name="Jia M."/>
            <person name="Peters R.J."/>
            <person name="Huang L."/>
            <person name="Gao W."/>
        </authorList>
    </citation>
    <scope>NUCLEOTIDE SEQUENCE [LARGE SCALE GENOMIC DNA]</scope>
    <source>
        <strain evidence="3">cv. XIE 37</strain>
        <tissue evidence="2">Leaf</tissue>
    </source>
</reference>
<evidence type="ECO:0000313" key="3">
    <source>
        <dbReference type="Proteomes" id="UP000593562"/>
    </source>
</evidence>
<protein>
    <submittedName>
        <fullName evidence="2">Hydrolase family protein</fullName>
    </submittedName>
</protein>
<name>A0A7J7E2G4_TRIWF</name>
<dbReference type="EMBL" id="JAAARO010000001">
    <property type="protein sequence ID" value="KAF5752852.1"/>
    <property type="molecule type" value="Genomic_DNA"/>
</dbReference>
<keyword evidence="2" id="KW-0378">Hydrolase</keyword>
<organism evidence="2 3">
    <name type="scientific">Tripterygium wilfordii</name>
    <name type="common">Thunder God vine</name>
    <dbReference type="NCBI Taxonomy" id="458696"/>
    <lineage>
        <taxon>Eukaryota</taxon>
        <taxon>Viridiplantae</taxon>
        <taxon>Streptophyta</taxon>
        <taxon>Embryophyta</taxon>
        <taxon>Tracheophyta</taxon>
        <taxon>Spermatophyta</taxon>
        <taxon>Magnoliopsida</taxon>
        <taxon>eudicotyledons</taxon>
        <taxon>Gunneridae</taxon>
        <taxon>Pentapetalae</taxon>
        <taxon>rosids</taxon>
        <taxon>fabids</taxon>
        <taxon>Celastrales</taxon>
        <taxon>Celastraceae</taxon>
        <taxon>Tripterygium</taxon>
    </lineage>
</organism>
<dbReference type="Proteomes" id="UP000593562">
    <property type="component" value="Unassembled WGS sequence"/>
</dbReference>
<accession>A0A7J7E2G4</accession>
<dbReference type="GO" id="GO:0016787">
    <property type="term" value="F:hydrolase activity"/>
    <property type="evidence" value="ECO:0007669"/>
    <property type="project" value="UniProtKB-KW"/>
</dbReference>
<dbReference type="PANTHER" id="PTHR43039">
    <property type="entry name" value="ESTERASE-RELATED"/>
    <property type="match status" value="1"/>
</dbReference>
<dbReference type="AlphaFoldDB" id="A0A7J7E2G4"/>
<evidence type="ECO:0000313" key="2">
    <source>
        <dbReference type="EMBL" id="KAF5752852.1"/>
    </source>
</evidence>
<gene>
    <name evidence="2" type="ORF">HS088_TW01G00770</name>
</gene>